<sequence length="195" mass="22675">MSRQVERQWLDWWTRGFWQHADASWCHLPFFQLDPLHQQRLAYAHHNAFAQHLNLPDTLPGPPDERLLALSEAPEPQRRLMLRLVGEICQHDSGAEALDAAQRTWCHRITRALRPGIWLPPELHFSPDPQPAALALLAPLFSPENWLRLRLGFDYQLVKQLPELPDALPLNKLQALWEAVIWRSQQQDGQPHVDN</sequence>
<evidence type="ECO:0000313" key="1">
    <source>
        <dbReference type="EMBL" id="QKJ86327.1"/>
    </source>
</evidence>
<dbReference type="Proteomes" id="UP000505325">
    <property type="component" value="Chromosome"/>
</dbReference>
<dbReference type="AlphaFoldDB" id="A0A6M8UCS8"/>
<gene>
    <name evidence="1" type="ORF">PMPD1_1368</name>
</gene>
<keyword evidence="2" id="KW-1185">Reference proteome</keyword>
<accession>A0A6M8UCS8</accession>
<protein>
    <submittedName>
        <fullName evidence="1">Type III secretion protein HrpD</fullName>
    </submittedName>
</protein>
<reference evidence="1 2" key="1">
    <citation type="submission" date="2020-06" db="EMBL/GenBank/DDBJ databases">
        <title>Genome sequence of Paramixta manurensis strain PD-1.</title>
        <authorList>
            <person name="Lee C.W."/>
            <person name="Kim J."/>
        </authorList>
    </citation>
    <scope>NUCLEOTIDE SEQUENCE [LARGE SCALE GENOMIC DNA]</scope>
    <source>
        <strain evidence="1 2">PD-1</strain>
    </source>
</reference>
<dbReference type="RefSeq" id="WP_173633350.1">
    <property type="nucleotide sequence ID" value="NZ_CP054212.1"/>
</dbReference>
<proteinExistence type="predicted"/>
<evidence type="ECO:0000313" key="2">
    <source>
        <dbReference type="Proteomes" id="UP000505325"/>
    </source>
</evidence>
<dbReference type="KEGG" id="pmak:PMPD1_1368"/>
<name>A0A6M8UCS8_9GAMM</name>
<dbReference type="EMBL" id="CP054212">
    <property type="protein sequence ID" value="QKJ86327.1"/>
    <property type="molecule type" value="Genomic_DNA"/>
</dbReference>
<organism evidence="1 2">
    <name type="scientific">Paramixta manurensis</name>
    <dbReference type="NCBI Taxonomy" id="2740817"/>
    <lineage>
        <taxon>Bacteria</taxon>
        <taxon>Pseudomonadati</taxon>
        <taxon>Pseudomonadota</taxon>
        <taxon>Gammaproteobacteria</taxon>
        <taxon>Enterobacterales</taxon>
        <taxon>Erwiniaceae</taxon>
        <taxon>Paramixta</taxon>
    </lineage>
</organism>